<feature type="chain" id="PRO_5026828575" evidence="1">
    <location>
        <begin position="29"/>
        <end position="196"/>
    </location>
</feature>
<feature type="signal peptide" evidence="1">
    <location>
        <begin position="1"/>
        <end position="28"/>
    </location>
</feature>
<dbReference type="EMBL" id="JAAAWO010000001">
    <property type="protein sequence ID" value="NDW13982.1"/>
    <property type="molecule type" value="Genomic_DNA"/>
</dbReference>
<name>A0A6N9TC04_9ALTE</name>
<evidence type="ECO:0000256" key="1">
    <source>
        <dbReference type="SAM" id="SignalP"/>
    </source>
</evidence>
<dbReference type="Proteomes" id="UP000471381">
    <property type="component" value="Unassembled WGS sequence"/>
</dbReference>
<evidence type="ECO:0000313" key="2">
    <source>
        <dbReference type="EMBL" id="NDW13982.1"/>
    </source>
</evidence>
<evidence type="ECO:0000313" key="3">
    <source>
        <dbReference type="Proteomes" id="UP000471381"/>
    </source>
</evidence>
<keyword evidence="3" id="KW-1185">Reference proteome</keyword>
<proteinExistence type="predicted"/>
<reference evidence="2 3" key="1">
    <citation type="submission" date="2020-01" db="EMBL/GenBank/DDBJ databases">
        <title>Genomes of bacteria type strains.</title>
        <authorList>
            <person name="Chen J."/>
            <person name="Zhu S."/>
            <person name="Yang J."/>
        </authorList>
    </citation>
    <scope>NUCLEOTIDE SEQUENCE [LARGE SCALE GENOMIC DNA]</scope>
    <source>
        <strain evidence="2 3">LMG 24078</strain>
    </source>
</reference>
<sequence>MTHLTKRALQLLSLSSCCLLLSTQSALAWQDAQNAPEQPPAKSAPQIYKVVNEDGSVTYTDTPPPNADIVELDVKTRNVVSAMKVPKPQKSKITKKKPDYSVSITSPAPEATIRNNAGDFVIKASQNSASKAPLYRLVFDGAPIQRNSSGIFKLEGINRGAHDYKVELTNNTGKTLASSPIQTLYLHQASVFINNN</sequence>
<comment type="caution">
    <text evidence="2">The sequence shown here is derived from an EMBL/GenBank/DDBJ whole genome shotgun (WGS) entry which is preliminary data.</text>
</comment>
<accession>A0A6N9TC04</accession>
<dbReference type="AlphaFoldDB" id="A0A6N9TC04"/>
<gene>
    <name evidence="2" type="ORF">GTQ48_00355</name>
</gene>
<protein>
    <submittedName>
        <fullName evidence="2">DUF4124 domain-containing protein</fullName>
    </submittedName>
</protein>
<organism evidence="2 3">
    <name type="scientific">Alteromonas genovensis</name>
    <dbReference type="NCBI Taxonomy" id="471225"/>
    <lineage>
        <taxon>Bacteria</taxon>
        <taxon>Pseudomonadati</taxon>
        <taxon>Pseudomonadota</taxon>
        <taxon>Gammaproteobacteria</taxon>
        <taxon>Alteromonadales</taxon>
        <taxon>Alteromonadaceae</taxon>
        <taxon>Alteromonas/Salinimonas group</taxon>
        <taxon>Alteromonas</taxon>
    </lineage>
</organism>
<dbReference type="RefSeq" id="WP_163104368.1">
    <property type="nucleotide sequence ID" value="NZ_JAAAWO010000001.1"/>
</dbReference>
<keyword evidence="1" id="KW-0732">Signal</keyword>